<dbReference type="RefSeq" id="WP_203926123.1">
    <property type="nucleotide sequence ID" value="NZ_BOPH01000016.1"/>
</dbReference>
<organism evidence="2 3">
    <name type="scientific">Virgisporangium ochraceum</name>
    <dbReference type="NCBI Taxonomy" id="65505"/>
    <lineage>
        <taxon>Bacteria</taxon>
        <taxon>Bacillati</taxon>
        <taxon>Actinomycetota</taxon>
        <taxon>Actinomycetes</taxon>
        <taxon>Micromonosporales</taxon>
        <taxon>Micromonosporaceae</taxon>
        <taxon>Virgisporangium</taxon>
    </lineage>
</organism>
<evidence type="ECO:0000313" key="3">
    <source>
        <dbReference type="Proteomes" id="UP000635606"/>
    </source>
</evidence>
<feature type="region of interest" description="Disordered" evidence="1">
    <location>
        <begin position="1"/>
        <end position="70"/>
    </location>
</feature>
<proteinExistence type="predicted"/>
<dbReference type="EMBL" id="BOPH01000016">
    <property type="protein sequence ID" value="GIJ66129.1"/>
    <property type="molecule type" value="Genomic_DNA"/>
</dbReference>
<evidence type="ECO:0000313" key="2">
    <source>
        <dbReference type="EMBL" id="GIJ66129.1"/>
    </source>
</evidence>
<name>A0A8J4E968_9ACTN</name>
<gene>
    <name evidence="2" type="ORF">Voc01_010460</name>
</gene>
<comment type="caution">
    <text evidence="2">The sequence shown here is derived from an EMBL/GenBank/DDBJ whole genome shotgun (WGS) entry which is preliminary data.</text>
</comment>
<accession>A0A8J4E968</accession>
<protein>
    <submittedName>
        <fullName evidence="2">Uncharacterized protein</fullName>
    </submittedName>
</protein>
<reference evidence="2" key="1">
    <citation type="submission" date="2021-01" db="EMBL/GenBank/DDBJ databases">
        <title>Whole genome shotgun sequence of Virgisporangium ochraceum NBRC 16418.</title>
        <authorList>
            <person name="Komaki H."/>
            <person name="Tamura T."/>
        </authorList>
    </citation>
    <scope>NUCLEOTIDE SEQUENCE</scope>
    <source>
        <strain evidence="2">NBRC 16418</strain>
    </source>
</reference>
<sequence length="70" mass="7593">MTQPGEPLHDLDGPELASGRSVEAPEADAYEQSVPADPARLPADLRLPADVNEADAYEQSQVVDLDDDYR</sequence>
<keyword evidence="3" id="KW-1185">Reference proteome</keyword>
<dbReference type="AlphaFoldDB" id="A0A8J4E968"/>
<evidence type="ECO:0000256" key="1">
    <source>
        <dbReference type="SAM" id="MobiDB-lite"/>
    </source>
</evidence>
<dbReference type="Proteomes" id="UP000635606">
    <property type="component" value="Unassembled WGS sequence"/>
</dbReference>